<keyword evidence="1" id="KW-0812">Transmembrane</keyword>
<dbReference type="RefSeq" id="WP_011585771.1">
    <property type="nucleotide sequence ID" value="NC_008255.1"/>
</dbReference>
<accession>A0A6N4STG4</accession>
<dbReference type="AlphaFoldDB" id="A0A6N4STG4"/>
<organism evidence="2 3">
    <name type="scientific">Cytophaga hutchinsonii (strain ATCC 33406 / DSM 1761 / CIP 103989 / NBRC 15051 / NCIMB 9469 / D465)</name>
    <dbReference type="NCBI Taxonomy" id="269798"/>
    <lineage>
        <taxon>Bacteria</taxon>
        <taxon>Pseudomonadati</taxon>
        <taxon>Bacteroidota</taxon>
        <taxon>Cytophagia</taxon>
        <taxon>Cytophagales</taxon>
        <taxon>Cytophagaceae</taxon>
        <taxon>Cytophaga</taxon>
    </lineage>
</organism>
<feature type="transmembrane region" description="Helical" evidence="1">
    <location>
        <begin position="78"/>
        <end position="100"/>
    </location>
</feature>
<keyword evidence="1" id="KW-0472">Membrane</keyword>
<keyword evidence="3" id="KW-1185">Reference proteome</keyword>
<feature type="transmembrane region" description="Helical" evidence="1">
    <location>
        <begin position="106"/>
        <end position="123"/>
    </location>
</feature>
<sequence>MNSTTAIKIMLWIVASVLLFHVSILVKIIPYEITWGGRLNNDTEMYVFETISILINGLLFLILLIKGKYVKECISIKAVTIILWVFTILFSLNTIGNIIAETLFEKLFALLTFVSVVLLWIILQKDKK</sequence>
<gene>
    <name evidence="2" type="ordered locus">CHU_2401</name>
</gene>
<evidence type="ECO:0000256" key="1">
    <source>
        <dbReference type="SAM" id="Phobius"/>
    </source>
</evidence>
<reference evidence="2 3" key="1">
    <citation type="journal article" date="2007" name="Appl. Environ. Microbiol.">
        <title>Genome sequence of the cellulolytic gliding bacterium Cytophaga hutchinsonii.</title>
        <authorList>
            <person name="Xie G."/>
            <person name="Bruce D.C."/>
            <person name="Challacombe J.F."/>
            <person name="Chertkov O."/>
            <person name="Detter J.C."/>
            <person name="Gilna P."/>
            <person name="Han C.S."/>
            <person name="Lucas S."/>
            <person name="Misra M."/>
            <person name="Myers G.L."/>
            <person name="Richardson P."/>
            <person name="Tapia R."/>
            <person name="Thayer N."/>
            <person name="Thompson L.S."/>
            <person name="Brettin T.S."/>
            <person name="Henrissat B."/>
            <person name="Wilson D.B."/>
            <person name="McBride M.J."/>
        </authorList>
    </citation>
    <scope>NUCLEOTIDE SEQUENCE [LARGE SCALE GENOMIC DNA]</scope>
    <source>
        <strain evidence="3">ATCC 33406 / DSM 1761 / CIP 103989 / NBRC 15051 / NCIMB 9469 / D465</strain>
    </source>
</reference>
<dbReference type="EMBL" id="CP000383">
    <property type="protein sequence ID" value="ABG59657.1"/>
    <property type="molecule type" value="Genomic_DNA"/>
</dbReference>
<keyword evidence="1" id="KW-1133">Transmembrane helix</keyword>
<proteinExistence type="predicted"/>
<evidence type="ECO:0000313" key="2">
    <source>
        <dbReference type="EMBL" id="ABG59657.1"/>
    </source>
</evidence>
<feature type="transmembrane region" description="Helical" evidence="1">
    <location>
        <begin position="45"/>
        <end position="66"/>
    </location>
</feature>
<feature type="transmembrane region" description="Helical" evidence="1">
    <location>
        <begin position="9"/>
        <end position="33"/>
    </location>
</feature>
<dbReference type="KEGG" id="chu:CHU_2401"/>
<evidence type="ECO:0000313" key="3">
    <source>
        <dbReference type="Proteomes" id="UP000001822"/>
    </source>
</evidence>
<dbReference type="Proteomes" id="UP000001822">
    <property type="component" value="Chromosome"/>
</dbReference>
<name>A0A6N4STG4_CYTH3</name>
<protein>
    <submittedName>
        <fullName evidence="2">Uncharacterized protein</fullName>
    </submittedName>
</protein>
<dbReference type="OrthoDB" id="2868029at2"/>